<dbReference type="STRING" id="990371.SAMN05421813_13238"/>
<reference evidence="2" key="1">
    <citation type="submission" date="2016-10" db="EMBL/GenBank/DDBJ databases">
        <authorList>
            <person name="Varghese N."/>
            <person name="Submissions S."/>
        </authorList>
    </citation>
    <scope>NUCLEOTIDE SEQUENCE [LARGE SCALE GENOMIC DNA]</scope>
    <source>
        <strain evidence="2">DSM 24536</strain>
    </source>
</reference>
<accession>A0A1G9XU31</accession>
<dbReference type="GO" id="GO:0003676">
    <property type="term" value="F:nucleic acid binding"/>
    <property type="evidence" value="ECO:0007669"/>
    <property type="project" value="InterPro"/>
</dbReference>
<dbReference type="Gene3D" id="3.40.1350.10">
    <property type="match status" value="1"/>
</dbReference>
<dbReference type="AlphaFoldDB" id="A0A1G9XU31"/>
<protein>
    <submittedName>
        <fullName evidence="1">Uncharacterized protein</fullName>
    </submittedName>
</protein>
<gene>
    <name evidence="1" type="ORF">SAMN05421813_13238</name>
</gene>
<dbReference type="Proteomes" id="UP000199226">
    <property type="component" value="Unassembled WGS sequence"/>
</dbReference>
<proteinExistence type="predicted"/>
<dbReference type="OrthoDB" id="9855669at2"/>
<sequence length="232" mass="26734">MFEEELKYFKLAKELNKKHHTSLLENQLHFRGNLKSFSIVSVSQKSPECGKSGLISKEQAEKHLNVSPKHWLKNPGRKTEEKNLQAFIINHSLNNNGILPFGDFEFVTSEMVLKLSNGKKIINDILAIDSDNKLAIIELKSIRNNKVKQQAIEFEKKVRLDTTPLIKELVKIITGKTWNGNIRKIAVWQAPKSQRPILSNNLLDEVELYNYVFDGERTNEYVIMDKVTFAKE</sequence>
<evidence type="ECO:0000313" key="1">
    <source>
        <dbReference type="EMBL" id="SDN00332.1"/>
    </source>
</evidence>
<name>A0A1G9XU31_9SPHI</name>
<evidence type="ECO:0000313" key="2">
    <source>
        <dbReference type="Proteomes" id="UP000199226"/>
    </source>
</evidence>
<organism evidence="1 2">
    <name type="scientific">Daejeonella rubra</name>
    <dbReference type="NCBI Taxonomy" id="990371"/>
    <lineage>
        <taxon>Bacteria</taxon>
        <taxon>Pseudomonadati</taxon>
        <taxon>Bacteroidota</taxon>
        <taxon>Sphingobacteriia</taxon>
        <taxon>Sphingobacteriales</taxon>
        <taxon>Sphingobacteriaceae</taxon>
        <taxon>Daejeonella</taxon>
    </lineage>
</organism>
<keyword evidence="2" id="KW-1185">Reference proteome</keyword>
<dbReference type="RefSeq" id="WP_090706686.1">
    <property type="nucleotide sequence ID" value="NZ_FNHH01000032.1"/>
</dbReference>
<dbReference type="InterPro" id="IPR011856">
    <property type="entry name" value="tRNA_endonuc-like_dom_sf"/>
</dbReference>
<dbReference type="EMBL" id="FNHH01000032">
    <property type="protein sequence ID" value="SDN00332.1"/>
    <property type="molecule type" value="Genomic_DNA"/>
</dbReference>